<organism evidence="2 3">
    <name type="scientific">Chloropicon roscoffensis</name>
    <dbReference type="NCBI Taxonomy" id="1461544"/>
    <lineage>
        <taxon>Eukaryota</taxon>
        <taxon>Viridiplantae</taxon>
        <taxon>Chlorophyta</taxon>
        <taxon>Chloropicophyceae</taxon>
        <taxon>Chloropicales</taxon>
        <taxon>Chloropicaceae</taxon>
        <taxon>Chloropicon</taxon>
    </lineage>
</organism>
<keyword evidence="3" id="KW-1185">Reference proteome</keyword>
<feature type="compositionally biased region" description="Low complexity" evidence="1">
    <location>
        <begin position="16"/>
        <end position="34"/>
    </location>
</feature>
<evidence type="ECO:0000313" key="3">
    <source>
        <dbReference type="Proteomes" id="UP001472866"/>
    </source>
</evidence>
<protein>
    <submittedName>
        <fullName evidence="2">Uncharacterized protein</fullName>
    </submittedName>
</protein>
<dbReference type="Proteomes" id="UP001472866">
    <property type="component" value="Chromosome 06"/>
</dbReference>
<gene>
    <name evidence="2" type="ORF">HKI87_06g42440</name>
</gene>
<accession>A0AAX4P9L2</accession>
<evidence type="ECO:0000313" key="2">
    <source>
        <dbReference type="EMBL" id="WZN62702.1"/>
    </source>
</evidence>
<feature type="region of interest" description="Disordered" evidence="1">
    <location>
        <begin position="1"/>
        <end position="38"/>
    </location>
</feature>
<sequence>MRAFRPSHSPPASTPGAKAASRCGRAAASSPRGGLVSTGAAPFPHQRLGRGIAGALLSLSLVFGPGPGAAQASLFDFSEIGRNPIEPFTLYGDVMKKFFIENLDDTGKIVSRRKGFTATVCITTAGQSQETSSAVGPLSSKVDEYGDPTCVEVVGGDFERTCDKACSRGCEEQIRAYLNKIEESTGFKLEPGEPRRILVACSKRCFRESQRPGMNRPFQLTWLR</sequence>
<dbReference type="AlphaFoldDB" id="A0AAX4P9L2"/>
<evidence type="ECO:0000256" key="1">
    <source>
        <dbReference type="SAM" id="MobiDB-lite"/>
    </source>
</evidence>
<reference evidence="2 3" key="1">
    <citation type="submission" date="2024-03" db="EMBL/GenBank/DDBJ databases">
        <title>Complete genome sequence of the green alga Chloropicon roscoffensis RCC1871.</title>
        <authorList>
            <person name="Lemieux C."/>
            <person name="Pombert J.-F."/>
            <person name="Otis C."/>
            <person name="Turmel M."/>
        </authorList>
    </citation>
    <scope>NUCLEOTIDE SEQUENCE [LARGE SCALE GENOMIC DNA]</scope>
    <source>
        <strain evidence="2 3">RCC1871</strain>
    </source>
</reference>
<dbReference type="EMBL" id="CP151506">
    <property type="protein sequence ID" value="WZN62702.1"/>
    <property type="molecule type" value="Genomic_DNA"/>
</dbReference>
<name>A0AAX4P9L2_9CHLO</name>
<proteinExistence type="predicted"/>